<name>A0A5C0B4I9_9BURK</name>
<dbReference type="Proteomes" id="UP000325161">
    <property type="component" value="Chromosome"/>
</dbReference>
<dbReference type="Gene3D" id="2.30.120.10">
    <property type="match status" value="1"/>
</dbReference>
<reference evidence="6 7" key="1">
    <citation type="submission" date="2019-08" db="EMBL/GenBank/DDBJ databases">
        <title>Amphibian skin-associated Pigmentiphaga: genome sequence and occurrence across geography and hosts.</title>
        <authorList>
            <person name="Bletz M.C."/>
            <person name="Bunk B."/>
            <person name="Sproeer C."/>
            <person name="Biwer P."/>
            <person name="Reiter S."/>
            <person name="Rabemananjara F.C.E."/>
            <person name="Schulz S."/>
            <person name="Overmann J."/>
            <person name="Vences M."/>
        </authorList>
    </citation>
    <scope>NUCLEOTIDE SEQUENCE [LARGE SCALE GENOMIC DNA]</scope>
    <source>
        <strain evidence="6 7">Mada1488</strain>
    </source>
</reference>
<dbReference type="Gene3D" id="3.60.20.10">
    <property type="entry name" value="Glutamine Phosphoribosylpyrophosphate, subunit 1, domain 1"/>
    <property type="match status" value="1"/>
</dbReference>
<dbReference type="InterPro" id="IPR014395">
    <property type="entry name" value="Pen/GL7ACA/AHL_acylase"/>
</dbReference>
<protein>
    <submittedName>
        <fullName evidence="6">Penicillin acylase family protein</fullName>
    </submittedName>
</protein>
<evidence type="ECO:0000256" key="3">
    <source>
        <dbReference type="ARBA" id="ARBA00023145"/>
    </source>
</evidence>
<dbReference type="InterPro" id="IPR043147">
    <property type="entry name" value="Penicillin_amidase_A-knob"/>
</dbReference>
<dbReference type="PANTHER" id="PTHR34218:SF4">
    <property type="entry name" value="ACYL-HOMOSERINE LACTONE ACYLASE QUIP"/>
    <property type="match status" value="1"/>
</dbReference>
<dbReference type="InterPro" id="IPR023343">
    <property type="entry name" value="Penicillin_amidase_dom1"/>
</dbReference>
<dbReference type="GO" id="GO:0046872">
    <property type="term" value="F:metal ion binding"/>
    <property type="evidence" value="ECO:0007669"/>
    <property type="project" value="UniProtKB-KW"/>
</dbReference>
<dbReference type="RefSeq" id="WP_148818473.1">
    <property type="nucleotide sequence ID" value="NZ_CP043046.1"/>
</dbReference>
<feature type="active site" description="Nucleophile" evidence="4">
    <location>
        <position position="253"/>
    </location>
</feature>
<dbReference type="Pfam" id="PF01804">
    <property type="entry name" value="Penicil_amidase"/>
    <property type="match status" value="1"/>
</dbReference>
<feature type="binding site" evidence="5">
    <location>
        <position position="325"/>
    </location>
    <ligand>
        <name>Ca(2+)</name>
        <dbReference type="ChEBI" id="CHEBI:29108"/>
    </ligand>
</feature>
<dbReference type="SUPFAM" id="SSF56235">
    <property type="entry name" value="N-terminal nucleophile aminohydrolases (Ntn hydrolases)"/>
    <property type="match status" value="1"/>
</dbReference>
<dbReference type="CDD" id="cd03747">
    <property type="entry name" value="Ntn_PGA_like"/>
    <property type="match status" value="1"/>
</dbReference>
<comment type="similarity">
    <text evidence="1">Belongs to the peptidase S45 family.</text>
</comment>
<evidence type="ECO:0000256" key="2">
    <source>
        <dbReference type="ARBA" id="ARBA00022801"/>
    </source>
</evidence>
<dbReference type="GO" id="GO:0016811">
    <property type="term" value="F:hydrolase activity, acting on carbon-nitrogen (but not peptide) bonds, in linear amides"/>
    <property type="evidence" value="ECO:0007669"/>
    <property type="project" value="InterPro"/>
</dbReference>
<keyword evidence="7" id="KW-1185">Reference proteome</keyword>
<keyword evidence="5" id="KW-0106">Calcium</keyword>
<dbReference type="InterPro" id="IPR043146">
    <property type="entry name" value="Penicillin_amidase_N_B-knob"/>
</dbReference>
<dbReference type="GO" id="GO:0017000">
    <property type="term" value="P:antibiotic biosynthetic process"/>
    <property type="evidence" value="ECO:0007669"/>
    <property type="project" value="InterPro"/>
</dbReference>
<proteinExistence type="inferred from homology"/>
<dbReference type="Gene3D" id="1.10.1400.10">
    <property type="match status" value="1"/>
</dbReference>
<keyword evidence="3" id="KW-0865">Zymogen</keyword>
<dbReference type="AlphaFoldDB" id="A0A5C0B4I9"/>
<accession>A0A5C0B4I9</accession>
<sequence length="791" mass="87131">MSADAKPTPTDVRHTVAGLREAVEINIDRWGVSHIRAGNQPDVFLAQGFNAARDRLWHLDLWRKRGLGLLSGDFGPGYLAQDRAARLFLYRGDMDAEWAAYSHPQAKDIATSFVAGINAYIDLVLAEPFRLPPEFVHMGTTPAHWSPEDVVRVRSHALMRNADSELLRGLIMGRSDAETDLLRRSIDPFRVPEVPEGLDLSDLREDALEDFKLACAPVTFSPERLACTLSDAWKWCKVDLLGEVIIDPDAEGSNNWAVSPSRSATGRPVLATDPHRAYTMPSLRYLVHLQAPGLDVIGAGEPVQPGISLGHNADIAFALTILMMDQEDVYVYETDPADPLRYRYGDDWETMRVEHEAIAVKGYDEQAIEMMFTRHGPVTCVDIEKSRAFAVRTVWTEPGSAAYFNSLGLLEARNLDDYKQTLSSWSVPAVNHLYADVAGHVAHMPVGKWPKRNNWDGLLPVPGDGRYEWDGFRPFSALPSEVDPACGFVASANENVLPADFDPALHVSFEWTEKSRASRVREVLAEQPQHTIAQSTALQTDVLSIPARRVCALTGNLDRHVAHNADAAQALALLRDWDFRLSVNSAAAAVFELWWGRFLKAALFDILVDDAVVRRLLVPGDVATLLAIVEDPATVFEGDAIEIRDSLMAHSLGQAFAFCRDKMGADTQGWGWGTLHHAHFEHAIGKVVDAPELDVGPLPFGGSESTVMNASYRPADFRASFGASMRMVMDVGAWDNSVAINTPGQSGDPASPHYADLAKTWAAGEYFPLCYSKEAVDAATESRIYLDPVTD</sequence>
<organism evidence="6 7">
    <name type="scientific">Pigmentiphaga aceris</name>
    <dbReference type="NCBI Taxonomy" id="1940612"/>
    <lineage>
        <taxon>Bacteria</taxon>
        <taxon>Pseudomonadati</taxon>
        <taxon>Pseudomonadota</taxon>
        <taxon>Betaproteobacteria</taxon>
        <taxon>Burkholderiales</taxon>
        <taxon>Alcaligenaceae</taxon>
        <taxon>Pigmentiphaga</taxon>
    </lineage>
</organism>
<dbReference type="InterPro" id="IPR029055">
    <property type="entry name" value="Ntn_hydrolases_N"/>
</dbReference>
<evidence type="ECO:0000256" key="1">
    <source>
        <dbReference type="ARBA" id="ARBA00006586"/>
    </source>
</evidence>
<dbReference type="OrthoDB" id="9760084at2"/>
<evidence type="ECO:0000313" key="6">
    <source>
        <dbReference type="EMBL" id="QEI08894.1"/>
    </source>
</evidence>
<dbReference type="PANTHER" id="PTHR34218">
    <property type="entry name" value="PEPTIDASE S45 PENICILLIN AMIDASE"/>
    <property type="match status" value="1"/>
</dbReference>
<evidence type="ECO:0000313" key="7">
    <source>
        <dbReference type="Proteomes" id="UP000325161"/>
    </source>
</evidence>
<evidence type="ECO:0000256" key="5">
    <source>
        <dbReference type="PIRSR" id="PIRSR001227-2"/>
    </source>
</evidence>
<dbReference type="PIRSF" id="PIRSF001227">
    <property type="entry name" value="Pen_acylase"/>
    <property type="match status" value="1"/>
</dbReference>
<dbReference type="EMBL" id="CP043046">
    <property type="protein sequence ID" value="QEI08894.1"/>
    <property type="molecule type" value="Genomic_DNA"/>
</dbReference>
<dbReference type="InterPro" id="IPR002692">
    <property type="entry name" value="S45"/>
</dbReference>
<gene>
    <name evidence="6" type="ORF">FXN63_25835</name>
</gene>
<keyword evidence="2" id="KW-0378">Hydrolase</keyword>
<comment type="cofactor">
    <cofactor evidence="5">
        <name>Ca(2+)</name>
        <dbReference type="ChEBI" id="CHEBI:29108"/>
    </cofactor>
    <text evidence="5">Binds 1 Ca(2+) ion per dimer.</text>
</comment>
<dbReference type="KEGG" id="pacr:FXN63_25835"/>
<keyword evidence="5" id="KW-0479">Metal-binding</keyword>
<feature type="binding site" evidence="5">
    <location>
        <position position="328"/>
    </location>
    <ligand>
        <name>Ca(2+)</name>
        <dbReference type="ChEBI" id="CHEBI:29108"/>
    </ligand>
</feature>
<evidence type="ECO:0000256" key="4">
    <source>
        <dbReference type="PIRSR" id="PIRSR001227-1"/>
    </source>
</evidence>
<dbReference type="Gene3D" id="1.10.439.10">
    <property type="entry name" value="Penicillin Amidohydrolase, domain 1"/>
    <property type="match status" value="1"/>
</dbReference>